<organism evidence="2 3">
    <name type="scientific">Alloprevotella rava</name>
    <dbReference type="NCBI Taxonomy" id="671218"/>
    <lineage>
        <taxon>Bacteria</taxon>
        <taxon>Pseudomonadati</taxon>
        <taxon>Bacteroidota</taxon>
        <taxon>Bacteroidia</taxon>
        <taxon>Bacteroidales</taxon>
        <taxon>Prevotellaceae</taxon>
        <taxon>Alloprevotella</taxon>
    </lineage>
</organism>
<proteinExistence type="predicted"/>
<protein>
    <submittedName>
        <fullName evidence="2">Uncharacterized protein</fullName>
    </submittedName>
</protein>
<dbReference type="RefSeq" id="WP_183697458.1">
    <property type="nucleotide sequence ID" value="NZ_JACICA010000009.1"/>
</dbReference>
<sequence length="156" mass="18178">MKQITSPITLLIVLLMAAISLTSCMEDYNDPDSYAEMVLSNRAWRVVSSTNRHAYVEGDVFYFYRDGSFQTLRRRGLSEYGQWMVRKGNLLMHFTNSSLNVDIEAPIPVLQGDYAVLYCNDYMYRMSYNLRLVAAYDLSGYGHNHWYNNGYYSPRE</sequence>
<dbReference type="EMBL" id="JACICA010000009">
    <property type="protein sequence ID" value="MBB3703262.1"/>
    <property type="molecule type" value="Genomic_DNA"/>
</dbReference>
<evidence type="ECO:0000256" key="1">
    <source>
        <dbReference type="SAM" id="SignalP"/>
    </source>
</evidence>
<dbReference type="PROSITE" id="PS51257">
    <property type="entry name" value="PROKAR_LIPOPROTEIN"/>
    <property type="match status" value="1"/>
</dbReference>
<keyword evidence="1" id="KW-0732">Signal</keyword>
<dbReference type="AlphaFoldDB" id="A0A7W5UP82"/>
<accession>A0A7W5UP82</accession>
<dbReference type="Proteomes" id="UP000541425">
    <property type="component" value="Unassembled WGS sequence"/>
</dbReference>
<name>A0A7W5UP82_9BACT</name>
<comment type="caution">
    <text evidence="2">The sequence shown here is derived from an EMBL/GenBank/DDBJ whole genome shotgun (WGS) entry which is preliminary data.</text>
</comment>
<feature type="signal peptide" evidence="1">
    <location>
        <begin position="1"/>
        <end position="25"/>
    </location>
</feature>
<evidence type="ECO:0000313" key="3">
    <source>
        <dbReference type="Proteomes" id="UP000541425"/>
    </source>
</evidence>
<feature type="chain" id="PRO_5031115289" evidence="1">
    <location>
        <begin position="26"/>
        <end position="156"/>
    </location>
</feature>
<gene>
    <name evidence="2" type="ORF">FHS60_001742</name>
</gene>
<evidence type="ECO:0000313" key="2">
    <source>
        <dbReference type="EMBL" id="MBB3703262.1"/>
    </source>
</evidence>
<reference evidence="2 3" key="1">
    <citation type="submission" date="2020-08" db="EMBL/GenBank/DDBJ databases">
        <title>Genomic Encyclopedia of Type Strains, Phase IV (KMG-IV): sequencing the most valuable type-strain genomes for metagenomic binning, comparative biology and taxonomic classification.</title>
        <authorList>
            <person name="Goeker M."/>
        </authorList>
    </citation>
    <scope>NUCLEOTIDE SEQUENCE [LARGE SCALE GENOMIC DNA]</scope>
    <source>
        <strain evidence="2 3">DSM 22548</strain>
    </source>
</reference>